<dbReference type="GO" id="GO:0046983">
    <property type="term" value="F:protein dimerization activity"/>
    <property type="evidence" value="ECO:0007669"/>
    <property type="project" value="InterPro"/>
</dbReference>
<dbReference type="CDD" id="cd18919">
    <property type="entry name" value="bHLH_AtBPE_like"/>
    <property type="match status" value="1"/>
</dbReference>
<dbReference type="PROSITE" id="PS50888">
    <property type="entry name" value="BHLH"/>
    <property type="match status" value="1"/>
</dbReference>
<evidence type="ECO:0000256" key="3">
    <source>
        <dbReference type="ARBA" id="ARBA00023163"/>
    </source>
</evidence>
<sequence length="446" mass="49994">MNIALPEMLHNITSNGGNGSSELSVLERQRARMKWQQEQVVQQQEMSYFNEQNDQLMNSFHPASEAQQFHGLTNVNDQSLNELVTPAIKPDPCLDNNWGDFGTTGTNGFGYVSVGVGQGGISHPTEMNYAISRTTSCPPTMVDNAVSAVKPKETMLSFNRGRESFKKRKADKNQQLKEVAEEETKDKKLKECIEEGDSKVTTEKHSNKRSTNNSNNSRENSDTSKEKSKITEDKKPDYIHVRARRGQATDSHSLAERVRREKISERMRFLQDLVPGCNKITGKAGMLDEIINYVQSLQRQVEFLSMKLAAVNPRLDIDVDNFFNKDIFATSTSNFPTMGAGTSSEMLSMAQRQFNSLQQIVSSSGLEMGILNLSEMALRRTTSAPVSIPEIFLDSSSINQVQSFPTWDTDLDNMYAMELQQGRSVQFLPHPCTGFVEAGNDLKMEM</sequence>
<keyword evidence="2" id="KW-0805">Transcription regulation</keyword>
<evidence type="ECO:0000259" key="6">
    <source>
        <dbReference type="PROSITE" id="PS50888"/>
    </source>
</evidence>
<dbReference type="PANTHER" id="PTHR12565:SF393">
    <property type="entry name" value="TRANSCRIPTION FACTOR BHLH63-LIKE ISOFORM X1"/>
    <property type="match status" value="1"/>
</dbReference>
<evidence type="ECO:0000313" key="8">
    <source>
        <dbReference type="Proteomes" id="UP001152561"/>
    </source>
</evidence>
<dbReference type="OrthoDB" id="1915602at2759"/>
<name>A0A9Q1L6G7_9SOLA</name>
<comment type="caution">
    <text evidence="7">The sequence shown here is derived from an EMBL/GenBank/DDBJ whole genome shotgun (WGS) entry which is preliminary data.</text>
</comment>
<reference evidence="8" key="1">
    <citation type="journal article" date="2023" name="Proc. Natl. Acad. Sci. U.S.A.">
        <title>Genomic and structural basis for evolution of tropane alkaloid biosynthesis.</title>
        <authorList>
            <person name="Wanga Y.-J."/>
            <person name="Taina T."/>
            <person name="Yua J.-Y."/>
            <person name="Lia J."/>
            <person name="Xua B."/>
            <person name="Chenc J."/>
            <person name="D'Auriad J.C."/>
            <person name="Huanga J.-P."/>
            <person name="Huanga S.-X."/>
        </authorList>
    </citation>
    <scope>NUCLEOTIDE SEQUENCE [LARGE SCALE GENOMIC DNA]</scope>
    <source>
        <strain evidence="8">cv. KIB-2019</strain>
    </source>
</reference>
<proteinExistence type="predicted"/>
<dbReference type="InterPro" id="IPR036638">
    <property type="entry name" value="HLH_DNA-bd_sf"/>
</dbReference>
<dbReference type="SUPFAM" id="SSF47459">
    <property type="entry name" value="HLH, helix-loop-helix DNA-binding domain"/>
    <property type="match status" value="1"/>
</dbReference>
<evidence type="ECO:0000256" key="1">
    <source>
        <dbReference type="ARBA" id="ARBA00004123"/>
    </source>
</evidence>
<evidence type="ECO:0000256" key="4">
    <source>
        <dbReference type="ARBA" id="ARBA00023242"/>
    </source>
</evidence>
<dbReference type="EMBL" id="JAJAGQ010000022">
    <property type="protein sequence ID" value="KAJ8530183.1"/>
    <property type="molecule type" value="Genomic_DNA"/>
</dbReference>
<dbReference type="AlphaFoldDB" id="A0A9Q1L6G7"/>
<keyword evidence="8" id="KW-1185">Reference proteome</keyword>
<dbReference type="GO" id="GO:0003700">
    <property type="term" value="F:DNA-binding transcription factor activity"/>
    <property type="evidence" value="ECO:0007669"/>
    <property type="project" value="TreeGrafter"/>
</dbReference>
<keyword evidence="4" id="KW-0539">Nucleus</keyword>
<dbReference type="FunFam" id="4.10.280.10:FF:000002">
    <property type="entry name" value="Basic helix-loop-helix transcription factor"/>
    <property type="match status" value="1"/>
</dbReference>
<feature type="compositionally biased region" description="Basic and acidic residues" evidence="5">
    <location>
        <begin position="171"/>
        <end position="205"/>
    </location>
</feature>
<dbReference type="Pfam" id="PF00010">
    <property type="entry name" value="HLH"/>
    <property type="match status" value="1"/>
</dbReference>
<keyword evidence="3" id="KW-0804">Transcription</keyword>
<feature type="compositionally biased region" description="Low complexity" evidence="5">
    <location>
        <begin position="209"/>
        <end position="218"/>
    </location>
</feature>
<evidence type="ECO:0000256" key="5">
    <source>
        <dbReference type="SAM" id="MobiDB-lite"/>
    </source>
</evidence>
<evidence type="ECO:0000256" key="2">
    <source>
        <dbReference type="ARBA" id="ARBA00023015"/>
    </source>
</evidence>
<organism evidence="7 8">
    <name type="scientific">Anisodus acutangulus</name>
    <dbReference type="NCBI Taxonomy" id="402998"/>
    <lineage>
        <taxon>Eukaryota</taxon>
        <taxon>Viridiplantae</taxon>
        <taxon>Streptophyta</taxon>
        <taxon>Embryophyta</taxon>
        <taxon>Tracheophyta</taxon>
        <taxon>Spermatophyta</taxon>
        <taxon>Magnoliopsida</taxon>
        <taxon>eudicotyledons</taxon>
        <taxon>Gunneridae</taxon>
        <taxon>Pentapetalae</taxon>
        <taxon>asterids</taxon>
        <taxon>lamiids</taxon>
        <taxon>Solanales</taxon>
        <taxon>Solanaceae</taxon>
        <taxon>Solanoideae</taxon>
        <taxon>Hyoscyameae</taxon>
        <taxon>Anisodus</taxon>
    </lineage>
</organism>
<evidence type="ECO:0000313" key="7">
    <source>
        <dbReference type="EMBL" id="KAJ8530183.1"/>
    </source>
</evidence>
<dbReference type="Proteomes" id="UP001152561">
    <property type="component" value="Unassembled WGS sequence"/>
</dbReference>
<comment type="subcellular location">
    <subcellularLocation>
        <location evidence="1">Nucleus</location>
    </subcellularLocation>
</comment>
<feature type="compositionally biased region" description="Basic and acidic residues" evidence="5">
    <location>
        <begin position="219"/>
        <end position="239"/>
    </location>
</feature>
<feature type="domain" description="BHLH" evidence="6">
    <location>
        <begin position="247"/>
        <end position="297"/>
    </location>
</feature>
<gene>
    <name evidence="7" type="ORF">K7X08_037018</name>
</gene>
<feature type="region of interest" description="Disordered" evidence="5">
    <location>
        <begin position="153"/>
        <end position="239"/>
    </location>
</feature>
<dbReference type="SMART" id="SM00353">
    <property type="entry name" value="HLH"/>
    <property type="match status" value="1"/>
</dbReference>
<dbReference type="InterPro" id="IPR011598">
    <property type="entry name" value="bHLH_dom"/>
</dbReference>
<dbReference type="Gene3D" id="4.10.280.10">
    <property type="entry name" value="Helix-loop-helix DNA-binding domain"/>
    <property type="match status" value="1"/>
</dbReference>
<dbReference type="InterPro" id="IPR024097">
    <property type="entry name" value="bHLH_ZIP_TF"/>
</dbReference>
<dbReference type="GO" id="GO:0005634">
    <property type="term" value="C:nucleus"/>
    <property type="evidence" value="ECO:0007669"/>
    <property type="project" value="UniProtKB-SubCell"/>
</dbReference>
<protein>
    <recommendedName>
        <fullName evidence="6">BHLH domain-containing protein</fullName>
    </recommendedName>
</protein>
<accession>A0A9Q1L6G7</accession>
<dbReference type="PANTHER" id="PTHR12565">
    <property type="entry name" value="STEROL REGULATORY ELEMENT-BINDING PROTEIN"/>
    <property type="match status" value="1"/>
</dbReference>